<accession>A0A840UZ83</accession>
<dbReference type="InterPro" id="IPR045584">
    <property type="entry name" value="Pilin-like"/>
</dbReference>
<sequence>MRNNESGFTLIELMVATAMVTIVVGVIYAAYNIQTKIYTEQDKTAEMQQNIRSGMWYLQREARMAGYNPENIEHDSCSAGSATLAAPGIHTAELDSFGFSMDFRGDDITDKEGDGACDDPGENVTYSIKDGNLVRAAPTNRNPIAENITKIDFLYLLENSNGVKTLSRDPGNLNDIVAVQVSILARTKTEDRKAATTSTFILPVPKPAWGDDDTETIEWEEKDNSYRYRLLTTTINLRNMGLLK</sequence>
<evidence type="ECO:0000313" key="2">
    <source>
        <dbReference type="EMBL" id="MBB5346759.1"/>
    </source>
</evidence>
<dbReference type="GO" id="GO:0043683">
    <property type="term" value="P:type IV pilus assembly"/>
    <property type="evidence" value="ECO:0007669"/>
    <property type="project" value="InterPro"/>
</dbReference>
<comment type="caution">
    <text evidence="2">The sequence shown here is derived from an EMBL/GenBank/DDBJ whole genome shotgun (WGS) entry which is preliminary data.</text>
</comment>
<feature type="transmembrane region" description="Helical" evidence="1">
    <location>
        <begin position="7"/>
        <end position="31"/>
    </location>
</feature>
<dbReference type="SUPFAM" id="SSF54523">
    <property type="entry name" value="Pili subunits"/>
    <property type="match status" value="1"/>
</dbReference>
<evidence type="ECO:0000256" key="1">
    <source>
        <dbReference type="SAM" id="Phobius"/>
    </source>
</evidence>
<dbReference type="EMBL" id="JACHEO010000001">
    <property type="protein sequence ID" value="MBB5346759.1"/>
    <property type="molecule type" value="Genomic_DNA"/>
</dbReference>
<keyword evidence="1" id="KW-0472">Membrane</keyword>
<name>A0A840UZ83_9BACT</name>
<reference evidence="2 3" key="1">
    <citation type="submission" date="2020-08" db="EMBL/GenBank/DDBJ databases">
        <title>Genomic Encyclopedia of Type Strains, Phase IV (KMG-IV): sequencing the most valuable type-strain genomes for metagenomic binning, comparative biology and taxonomic classification.</title>
        <authorList>
            <person name="Goeker M."/>
        </authorList>
    </citation>
    <scope>NUCLEOTIDE SEQUENCE [LARGE SCALE GENOMIC DNA]</scope>
    <source>
        <strain evidence="2 3">DSM 28570</strain>
    </source>
</reference>
<gene>
    <name evidence="2" type="ORF">HNQ81_000466</name>
</gene>
<evidence type="ECO:0000313" key="3">
    <source>
        <dbReference type="Proteomes" id="UP000539642"/>
    </source>
</evidence>
<dbReference type="InterPro" id="IPR012902">
    <property type="entry name" value="N_methyl_site"/>
</dbReference>
<keyword evidence="1" id="KW-1133">Transmembrane helix</keyword>
<protein>
    <submittedName>
        <fullName evidence="2">Prepilin-type N-terminal cleavage/methylation domain-containing protein</fullName>
    </submittedName>
</protein>
<dbReference type="NCBIfam" id="TIGR02532">
    <property type="entry name" value="IV_pilin_GFxxxE"/>
    <property type="match status" value="1"/>
</dbReference>
<dbReference type="Pfam" id="PF16074">
    <property type="entry name" value="PilW"/>
    <property type="match status" value="1"/>
</dbReference>
<dbReference type="Pfam" id="PF07963">
    <property type="entry name" value="N_methyl"/>
    <property type="match status" value="1"/>
</dbReference>
<organism evidence="2 3">
    <name type="scientific">Desulfoprunum benzoelyticum</name>
    <dbReference type="NCBI Taxonomy" id="1506996"/>
    <lineage>
        <taxon>Bacteria</taxon>
        <taxon>Pseudomonadati</taxon>
        <taxon>Thermodesulfobacteriota</taxon>
        <taxon>Desulfobulbia</taxon>
        <taxon>Desulfobulbales</taxon>
        <taxon>Desulfobulbaceae</taxon>
        <taxon>Desulfoprunum</taxon>
    </lineage>
</organism>
<dbReference type="Proteomes" id="UP000539642">
    <property type="component" value="Unassembled WGS sequence"/>
</dbReference>
<dbReference type="RefSeq" id="WP_183347985.1">
    <property type="nucleotide sequence ID" value="NZ_JACHEO010000001.1"/>
</dbReference>
<dbReference type="InterPro" id="IPR032092">
    <property type="entry name" value="PilW"/>
</dbReference>
<keyword evidence="1" id="KW-0812">Transmembrane</keyword>
<dbReference type="PROSITE" id="PS00409">
    <property type="entry name" value="PROKAR_NTER_METHYL"/>
    <property type="match status" value="1"/>
</dbReference>
<dbReference type="AlphaFoldDB" id="A0A840UZ83"/>
<proteinExistence type="predicted"/>
<keyword evidence="3" id="KW-1185">Reference proteome</keyword>